<keyword evidence="4" id="KW-0507">mRNA processing</keyword>
<sequence>MSYNGIGLSTARGSGTNGYIQKNTTRVSESKYKRRQENKRQSEKVAKLVTVKDKSLVDRERRREIELRVSELRDELEDQDMDGELIDEKCDQLRQELLHPAKTHRRKSDRVDKEVELDY</sequence>
<feature type="region of interest" description="Disordered" evidence="8">
    <location>
        <begin position="1"/>
        <end position="44"/>
    </location>
</feature>
<name>A0A0H5C9J3_CYBJN</name>
<dbReference type="Proteomes" id="UP000038830">
    <property type="component" value="Unassembled WGS sequence"/>
</dbReference>
<evidence type="ECO:0000256" key="3">
    <source>
        <dbReference type="ARBA" id="ARBA00020641"/>
    </source>
</evidence>
<comment type="subcellular location">
    <subcellularLocation>
        <location evidence="1">Nucleus</location>
    </subcellularLocation>
</comment>
<evidence type="ECO:0000313" key="10">
    <source>
        <dbReference type="EMBL" id="CEP25013.1"/>
    </source>
</evidence>
<evidence type="ECO:0000256" key="4">
    <source>
        <dbReference type="ARBA" id="ARBA00022664"/>
    </source>
</evidence>
<keyword evidence="6" id="KW-0508">mRNA splicing</keyword>
<dbReference type="Gene3D" id="6.10.140.420">
    <property type="match status" value="1"/>
</dbReference>
<dbReference type="EMBL" id="CDQK01000007">
    <property type="protein sequence ID" value="CEP25013.1"/>
    <property type="molecule type" value="Genomic_DNA"/>
</dbReference>
<dbReference type="GO" id="GO:0008380">
    <property type="term" value="P:RNA splicing"/>
    <property type="evidence" value="ECO:0007669"/>
    <property type="project" value="UniProtKB-KW"/>
</dbReference>
<keyword evidence="5" id="KW-0747">Spliceosome</keyword>
<accession>A0A0H5C9J3</accession>
<organism evidence="10 11">
    <name type="scientific">Cyberlindnera jadinii (strain ATCC 18201 / CBS 1600 / BCRC 20928 / JCM 3617 / NBRC 0987 / NRRL Y-1542)</name>
    <name type="common">Torula yeast</name>
    <name type="synonym">Candida utilis</name>
    <dbReference type="NCBI Taxonomy" id="983966"/>
    <lineage>
        <taxon>Eukaryota</taxon>
        <taxon>Fungi</taxon>
        <taxon>Dikarya</taxon>
        <taxon>Ascomycota</taxon>
        <taxon>Saccharomycotina</taxon>
        <taxon>Saccharomycetes</taxon>
        <taxon>Phaffomycetales</taxon>
        <taxon>Phaffomycetaceae</taxon>
        <taxon>Cyberlindnera</taxon>
    </lineage>
</organism>
<protein>
    <recommendedName>
        <fullName evidence="3">Pre-mRNA-splicing factor CWC21</fullName>
    </recommendedName>
</protein>
<gene>
    <name evidence="10" type="ORF">BN1211_5994</name>
</gene>
<dbReference type="InterPro" id="IPR013170">
    <property type="entry name" value="mRNA_splic_Cwf21_dom"/>
</dbReference>
<evidence type="ECO:0000256" key="8">
    <source>
        <dbReference type="SAM" id="MobiDB-lite"/>
    </source>
</evidence>
<dbReference type="GO" id="GO:0005681">
    <property type="term" value="C:spliceosomal complex"/>
    <property type="evidence" value="ECO:0007669"/>
    <property type="project" value="UniProtKB-KW"/>
</dbReference>
<dbReference type="AlphaFoldDB" id="A0A0H5C9J3"/>
<reference evidence="11" key="1">
    <citation type="journal article" date="2015" name="J. Biotechnol.">
        <title>The structure of the Cyberlindnera jadinii genome and its relation to Candida utilis analyzed by the occurrence of single nucleotide polymorphisms.</title>
        <authorList>
            <person name="Rupp O."/>
            <person name="Brinkrolf K."/>
            <person name="Buerth C."/>
            <person name="Kunigo M."/>
            <person name="Schneider J."/>
            <person name="Jaenicke S."/>
            <person name="Goesmann A."/>
            <person name="Puehler A."/>
            <person name="Jaeger K.-E."/>
            <person name="Ernst J.F."/>
        </authorList>
    </citation>
    <scope>NUCLEOTIDE SEQUENCE [LARGE SCALE GENOMIC DNA]</scope>
    <source>
        <strain evidence="11">ATCC 18201 / CBS 1600 / BCRC 20928 / JCM 3617 / NBRC 0987 / NRRL Y-1542</strain>
    </source>
</reference>
<dbReference type="Pfam" id="PF08312">
    <property type="entry name" value="cwf21"/>
    <property type="match status" value="1"/>
</dbReference>
<feature type="compositionally biased region" description="Polar residues" evidence="8">
    <location>
        <begin position="11"/>
        <end position="27"/>
    </location>
</feature>
<evidence type="ECO:0000256" key="1">
    <source>
        <dbReference type="ARBA" id="ARBA00004123"/>
    </source>
</evidence>
<dbReference type="PANTHER" id="PTHR36562">
    <property type="entry name" value="SERINE/ARGININE REPETITIVE MATRIX 2"/>
    <property type="match status" value="1"/>
</dbReference>
<evidence type="ECO:0000256" key="6">
    <source>
        <dbReference type="ARBA" id="ARBA00023187"/>
    </source>
</evidence>
<dbReference type="CDD" id="cd21372">
    <property type="entry name" value="cwf21_CWC21-like"/>
    <property type="match status" value="1"/>
</dbReference>
<dbReference type="PANTHER" id="PTHR36562:SF5">
    <property type="entry name" value="SERINE_ARGININE REPETITIVE MATRIX 2"/>
    <property type="match status" value="1"/>
</dbReference>
<evidence type="ECO:0000313" key="11">
    <source>
        <dbReference type="Proteomes" id="UP000038830"/>
    </source>
</evidence>
<keyword evidence="7" id="KW-0539">Nucleus</keyword>
<evidence type="ECO:0000256" key="2">
    <source>
        <dbReference type="ARBA" id="ARBA00005954"/>
    </source>
</evidence>
<dbReference type="SMART" id="SM01115">
    <property type="entry name" value="cwf21"/>
    <property type="match status" value="1"/>
</dbReference>
<proteinExistence type="inferred from homology"/>
<evidence type="ECO:0000256" key="5">
    <source>
        <dbReference type="ARBA" id="ARBA00022728"/>
    </source>
</evidence>
<dbReference type="GO" id="GO:0006397">
    <property type="term" value="P:mRNA processing"/>
    <property type="evidence" value="ECO:0007669"/>
    <property type="project" value="UniProtKB-KW"/>
</dbReference>
<feature type="domain" description="CWF21" evidence="9">
    <location>
        <begin position="57"/>
        <end position="102"/>
    </location>
</feature>
<evidence type="ECO:0000256" key="7">
    <source>
        <dbReference type="ARBA" id="ARBA00023242"/>
    </source>
</evidence>
<comment type="similarity">
    <text evidence="2">Belongs to the CWC21 family.</text>
</comment>
<evidence type="ECO:0000259" key="9">
    <source>
        <dbReference type="SMART" id="SM01115"/>
    </source>
</evidence>
<dbReference type="InterPro" id="IPR051372">
    <property type="entry name" value="CWC21"/>
</dbReference>